<feature type="non-terminal residue" evidence="1">
    <location>
        <position position="86"/>
    </location>
</feature>
<dbReference type="AlphaFoldDB" id="A0A9N9ITM7"/>
<comment type="caution">
    <text evidence="1">The sequence shown here is derived from an EMBL/GenBank/DDBJ whole genome shotgun (WGS) entry which is preliminary data.</text>
</comment>
<sequence>LKELDMKEIILILSNEDKLLGEDSVTEWPRGLLGKDATREILHTRRYQNVYLNLKQETLKEQPSNSIMTFVFAGILNQIHFHIAFD</sequence>
<evidence type="ECO:0000313" key="1">
    <source>
        <dbReference type="EMBL" id="CAG8749288.1"/>
    </source>
</evidence>
<feature type="non-terminal residue" evidence="1">
    <location>
        <position position="1"/>
    </location>
</feature>
<organism evidence="1 2">
    <name type="scientific">Funneliformis mosseae</name>
    <name type="common">Endomycorrhizal fungus</name>
    <name type="synonym">Glomus mosseae</name>
    <dbReference type="NCBI Taxonomy" id="27381"/>
    <lineage>
        <taxon>Eukaryota</taxon>
        <taxon>Fungi</taxon>
        <taxon>Fungi incertae sedis</taxon>
        <taxon>Mucoromycota</taxon>
        <taxon>Glomeromycotina</taxon>
        <taxon>Glomeromycetes</taxon>
        <taxon>Glomerales</taxon>
        <taxon>Glomeraceae</taxon>
        <taxon>Funneliformis</taxon>
    </lineage>
</organism>
<proteinExistence type="predicted"/>
<dbReference type="EMBL" id="CAJVPP010024279">
    <property type="protein sequence ID" value="CAG8749288.1"/>
    <property type="molecule type" value="Genomic_DNA"/>
</dbReference>
<accession>A0A9N9ITM7</accession>
<keyword evidence="2" id="KW-1185">Reference proteome</keyword>
<evidence type="ECO:0000313" key="2">
    <source>
        <dbReference type="Proteomes" id="UP000789375"/>
    </source>
</evidence>
<gene>
    <name evidence="1" type="ORF">FMOSSE_LOCUS16568</name>
</gene>
<protein>
    <submittedName>
        <fullName evidence="1">8884_t:CDS:1</fullName>
    </submittedName>
</protein>
<name>A0A9N9ITM7_FUNMO</name>
<reference evidence="1" key="1">
    <citation type="submission" date="2021-06" db="EMBL/GenBank/DDBJ databases">
        <authorList>
            <person name="Kallberg Y."/>
            <person name="Tangrot J."/>
            <person name="Rosling A."/>
        </authorList>
    </citation>
    <scope>NUCLEOTIDE SEQUENCE</scope>
    <source>
        <strain evidence="1">87-6 pot B 2015</strain>
    </source>
</reference>
<dbReference type="Proteomes" id="UP000789375">
    <property type="component" value="Unassembled WGS sequence"/>
</dbReference>